<protein>
    <submittedName>
        <fullName evidence="3">Glycopeptide antibiotics resistance protein</fullName>
    </submittedName>
</protein>
<keyword evidence="1" id="KW-1133">Transmembrane helix</keyword>
<dbReference type="PANTHER" id="PTHR36834:SF1">
    <property type="entry name" value="INTEGRAL MEMBRANE PROTEIN"/>
    <property type="match status" value="1"/>
</dbReference>
<reference evidence="3 4" key="1">
    <citation type="submission" date="2016-10" db="EMBL/GenBank/DDBJ databases">
        <authorList>
            <person name="de Groot N.N."/>
        </authorList>
    </citation>
    <scope>NUCLEOTIDE SEQUENCE [LARGE SCALE GENOMIC DNA]</scope>
    <source>
        <strain evidence="3 4">CGMCC 1.10434</strain>
    </source>
</reference>
<evidence type="ECO:0000313" key="4">
    <source>
        <dbReference type="Proteomes" id="UP000199300"/>
    </source>
</evidence>
<evidence type="ECO:0000256" key="1">
    <source>
        <dbReference type="SAM" id="Phobius"/>
    </source>
</evidence>
<feature type="domain" description="VanZ-like" evidence="2">
    <location>
        <begin position="43"/>
        <end position="167"/>
    </location>
</feature>
<evidence type="ECO:0000313" key="3">
    <source>
        <dbReference type="EMBL" id="SEN99232.1"/>
    </source>
</evidence>
<accession>A0A1H8L236</accession>
<dbReference type="Proteomes" id="UP000199300">
    <property type="component" value="Unassembled WGS sequence"/>
</dbReference>
<feature type="transmembrane region" description="Helical" evidence="1">
    <location>
        <begin position="81"/>
        <end position="111"/>
    </location>
</feature>
<gene>
    <name evidence="3" type="ORF">SAMN04488134_10354</name>
</gene>
<feature type="transmembrane region" description="Helical" evidence="1">
    <location>
        <begin position="37"/>
        <end position="55"/>
    </location>
</feature>
<dbReference type="Pfam" id="PF04892">
    <property type="entry name" value="VanZ"/>
    <property type="match status" value="1"/>
</dbReference>
<keyword evidence="4" id="KW-1185">Reference proteome</keyword>
<keyword evidence="1" id="KW-0472">Membrane</keyword>
<dbReference type="EMBL" id="FODJ01000003">
    <property type="protein sequence ID" value="SEN99232.1"/>
    <property type="molecule type" value="Genomic_DNA"/>
</dbReference>
<evidence type="ECO:0000259" key="2">
    <source>
        <dbReference type="Pfam" id="PF04892"/>
    </source>
</evidence>
<name>A0A1H8L236_9BACI</name>
<dbReference type="InterPro" id="IPR006976">
    <property type="entry name" value="VanZ-like"/>
</dbReference>
<keyword evidence="1" id="KW-0812">Transmembrane</keyword>
<organism evidence="3 4">
    <name type="scientific">Amphibacillus marinus</name>
    <dbReference type="NCBI Taxonomy" id="872970"/>
    <lineage>
        <taxon>Bacteria</taxon>
        <taxon>Bacillati</taxon>
        <taxon>Bacillota</taxon>
        <taxon>Bacilli</taxon>
        <taxon>Bacillales</taxon>
        <taxon>Bacillaceae</taxon>
        <taxon>Amphibacillus</taxon>
    </lineage>
</organism>
<dbReference type="RefSeq" id="WP_177178227.1">
    <property type="nucleotide sequence ID" value="NZ_FODJ01000003.1"/>
</dbReference>
<dbReference type="STRING" id="872970.SAMN04488134_10354"/>
<dbReference type="PANTHER" id="PTHR36834">
    <property type="entry name" value="MEMBRANE PROTEIN-RELATED"/>
    <property type="match status" value="1"/>
</dbReference>
<dbReference type="AlphaFoldDB" id="A0A1H8L236"/>
<dbReference type="InterPro" id="IPR053150">
    <property type="entry name" value="Teicoplanin_resist-assoc"/>
</dbReference>
<feature type="transmembrane region" description="Helical" evidence="1">
    <location>
        <begin position="6"/>
        <end position="25"/>
    </location>
</feature>
<proteinExistence type="predicted"/>
<sequence length="193" mass="22236">MIRMLIEASVLLGGPIVVIYLLVRLVTKTWKRWWEELATCAMIVYSAFMIYALWLEPGYVRETLSYNVIPFYTVYSYMNELAIGFIPFPIIIMNLVGNIVVTIPIGFWLVFKRKSNKVALVVAGIVPLLFELGQLLLHVIGYATRVVDIDDWLLNGLGILLGYYSLTWLARFRQQKQKCKGEYEDESPAKEFI</sequence>
<feature type="transmembrane region" description="Helical" evidence="1">
    <location>
        <begin position="152"/>
        <end position="170"/>
    </location>
</feature>
<feature type="transmembrane region" description="Helical" evidence="1">
    <location>
        <begin position="118"/>
        <end position="140"/>
    </location>
</feature>